<dbReference type="Pfam" id="PF04970">
    <property type="entry name" value="LRAT"/>
    <property type="match status" value="1"/>
</dbReference>
<keyword evidence="2" id="KW-1185">Reference proteome</keyword>
<proteinExistence type="predicted"/>
<evidence type="ECO:0000313" key="2">
    <source>
        <dbReference type="Proteomes" id="UP000887578"/>
    </source>
</evidence>
<dbReference type="AlphaFoldDB" id="A0A914QD08"/>
<sequence length="255" mass="28999">MRVYIYPTSFDNYVTEELKKECMGTEISRVYGKTPCGQHFCFITSKAFWYAVRLIVDEEYRHLKIHREQGIPGISRGNGVIFSDDFLTRERASNFVNEKLRKYSNGEFDTDAFRVRVLPMDVHQNPDRYLQPGDHIQRDMLGVLPISHDGVYLGNGEVADISGTSNNGGSSSSSSSSNSDNAKARNVSFRAFALSKNQEIRIIVHCFRRYSGVDICTRARSFVTVNYGNGQYNFFTKNCQHFATLCVTGKEFLTE</sequence>
<dbReference type="PROSITE" id="PS51934">
    <property type="entry name" value="LRAT"/>
    <property type="match status" value="1"/>
</dbReference>
<feature type="domain" description="LRAT" evidence="1">
    <location>
        <begin position="138"/>
        <end position="255"/>
    </location>
</feature>
<evidence type="ECO:0000259" key="1">
    <source>
        <dbReference type="PROSITE" id="PS51934"/>
    </source>
</evidence>
<name>A0A914QD08_9BILA</name>
<reference evidence="3" key="1">
    <citation type="submission" date="2022-11" db="UniProtKB">
        <authorList>
            <consortium name="WormBaseParasite"/>
        </authorList>
    </citation>
    <scope>IDENTIFICATION</scope>
</reference>
<dbReference type="InterPro" id="IPR007053">
    <property type="entry name" value="LRAT_dom"/>
</dbReference>
<organism evidence="2 3">
    <name type="scientific">Panagrolaimus davidi</name>
    <dbReference type="NCBI Taxonomy" id="227884"/>
    <lineage>
        <taxon>Eukaryota</taxon>
        <taxon>Metazoa</taxon>
        <taxon>Ecdysozoa</taxon>
        <taxon>Nematoda</taxon>
        <taxon>Chromadorea</taxon>
        <taxon>Rhabditida</taxon>
        <taxon>Tylenchina</taxon>
        <taxon>Panagrolaimomorpha</taxon>
        <taxon>Panagrolaimoidea</taxon>
        <taxon>Panagrolaimidae</taxon>
        <taxon>Panagrolaimus</taxon>
    </lineage>
</organism>
<dbReference type="Proteomes" id="UP000887578">
    <property type="component" value="Unplaced"/>
</dbReference>
<accession>A0A914QD08</accession>
<protein>
    <submittedName>
        <fullName evidence="3">LRAT domain-containing protein</fullName>
    </submittedName>
</protein>
<evidence type="ECO:0000313" key="3">
    <source>
        <dbReference type="WBParaSite" id="PDA_v2.g25048.t1"/>
    </source>
</evidence>
<dbReference type="Gene3D" id="3.90.1720.10">
    <property type="entry name" value="endopeptidase domain like (from Nostoc punctiforme)"/>
    <property type="match status" value="1"/>
</dbReference>
<dbReference type="WBParaSite" id="PDA_v2.g25048.t1">
    <property type="protein sequence ID" value="PDA_v2.g25048.t1"/>
    <property type="gene ID" value="PDA_v2.g25048"/>
</dbReference>